<keyword evidence="4" id="KW-1185">Reference proteome</keyword>
<evidence type="ECO:0000256" key="1">
    <source>
        <dbReference type="ARBA" id="ARBA00022630"/>
    </source>
</evidence>
<evidence type="ECO:0000256" key="2">
    <source>
        <dbReference type="ARBA" id="ARBA00023002"/>
    </source>
</evidence>
<evidence type="ECO:0000313" key="4">
    <source>
        <dbReference type="Proteomes" id="UP001169069"/>
    </source>
</evidence>
<organism evidence="3 4">
    <name type="scientific">Sulfurovum zhangzhouensis</name>
    <dbReference type="NCBI Taxonomy" id="3019067"/>
    <lineage>
        <taxon>Bacteria</taxon>
        <taxon>Pseudomonadati</taxon>
        <taxon>Campylobacterota</taxon>
        <taxon>Epsilonproteobacteria</taxon>
        <taxon>Campylobacterales</taxon>
        <taxon>Sulfurovaceae</taxon>
        <taxon>Sulfurovum</taxon>
    </lineage>
</organism>
<dbReference type="Proteomes" id="UP001169069">
    <property type="component" value="Unassembled WGS sequence"/>
</dbReference>
<dbReference type="Gene3D" id="3.50.50.60">
    <property type="entry name" value="FAD/NAD(P)-binding domain"/>
    <property type="match status" value="2"/>
</dbReference>
<proteinExistence type="predicted"/>
<name>A0ABT7QXE6_9BACT</name>
<reference evidence="3" key="1">
    <citation type="submission" date="2023-01" db="EMBL/GenBank/DDBJ databases">
        <title>Sulfurovum sp. zt1-1 genome assembly.</title>
        <authorList>
            <person name="Wang J."/>
        </authorList>
    </citation>
    <scope>NUCLEOTIDE SEQUENCE</scope>
    <source>
        <strain evidence="3">Zt1-1</strain>
    </source>
</reference>
<dbReference type="SUPFAM" id="SSF51905">
    <property type="entry name" value="FAD/NAD(P)-binding domain"/>
    <property type="match status" value="1"/>
</dbReference>
<accession>A0ABT7QXE6</accession>
<gene>
    <name evidence="3" type="ORF">PGH07_04890</name>
</gene>
<dbReference type="PRINTS" id="PR00469">
    <property type="entry name" value="PNDRDTASEII"/>
</dbReference>
<dbReference type="EMBL" id="JAQIBD010000001">
    <property type="protein sequence ID" value="MDM5271505.1"/>
    <property type="molecule type" value="Genomic_DNA"/>
</dbReference>
<evidence type="ECO:0000313" key="3">
    <source>
        <dbReference type="EMBL" id="MDM5271505.1"/>
    </source>
</evidence>
<dbReference type="Pfam" id="PF13738">
    <property type="entry name" value="Pyr_redox_3"/>
    <property type="match status" value="1"/>
</dbReference>
<dbReference type="InterPro" id="IPR050097">
    <property type="entry name" value="Ferredoxin-NADP_redctase_2"/>
</dbReference>
<protein>
    <submittedName>
        <fullName evidence="3">NAD(P)-binding domain-containing protein</fullName>
    </submittedName>
</protein>
<dbReference type="PRINTS" id="PR00368">
    <property type="entry name" value="FADPNR"/>
</dbReference>
<keyword evidence="1" id="KW-0285">Flavoprotein</keyword>
<keyword evidence="2" id="KW-0560">Oxidoreductase</keyword>
<dbReference type="RefSeq" id="WP_289412992.1">
    <property type="nucleotide sequence ID" value="NZ_JAQIBD010000001.1"/>
</dbReference>
<comment type="caution">
    <text evidence="3">The sequence shown here is derived from an EMBL/GenBank/DDBJ whole genome shotgun (WGS) entry which is preliminary data.</text>
</comment>
<dbReference type="InterPro" id="IPR036188">
    <property type="entry name" value="FAD/NAD-bd_sf"/>
</dbReference>
<dbReference type="PANTHER" id="PTHR48105">
    <property type="entry name" value="THIOREDOXIN REDUCTASE 1-RELATED-RELATED"/>
    <property type="match status" value="1"/>
</dbReference>
<sequence length="321" mass="36160">MKNLYDIIIVGGGPGGIASAVEASIFGLEKILFIEKGENHSQTIRQYYKDAKRVDKDWQGQSVDMEGNIEFFDGTKESTLEYFELLLDNENIDTVFNCEVDRVVKENDLFTVTTPQGSFTAKNVIVSIGRMGKPNKPSYKIPPSLKQVVNFNPYECRGREKILVVGGGDSAVEYACQLSCDNNVTLSYRRESFNRINDINLEMVERYDQEERLRVRYGIDIDSIENEKGKVKVNYNNGFYTIYDRVIYALGGTTPVDFFRKSNMVLDEHDLPVINEKFETSVKGLYIAGDIVYKSGGSIAMAINHAYHILQDITGEKGGLA</sequence>